<evidence type="ECO:0000313" key="4">
    <source>
        <dbReference type="Proteomes" id="UP001152797"/>
    </source>
</evidence>
<evidence type="ECO:0000313" key="2">
    <source>
        <dbReference type="EMBL" id="CAL1161635.1"/>
    </source>
</evidence>
<dbReference type="AlphaFoldDB" id="A0A9P1GCF5"/>
<protein>
    <submittedName>
        <fullName evidence="3">EF-hand domain-containing protein</fullName>
    </submittedName>
</protein>
<dbReference type="Proteomes" id="UP001152797">
    <property type="component" value="Unassembled WGS sequence"/>
</dbReference>
<dbReference type="EMBL" id="CAMXCT010004235">
    <property type="protein sequence ID" value="CAI4008260.1"/>
    <property type="molecule type" value="Genomic_DNA"/>
</dbReference>
<evidence type="ECO:0000313" key="3">
    <source>
        <dbReference type="EMBL" id="CAL4795572.1"/>
    </source>
</evidence>
<proteinExistence type="predicted"/>
<keyword evidence="4" id="KW-1185">Reference proteome</keyword>
<name>A0A9P1GCF5_9DINO</name>
<sequence length="250" mass="27292">MWDGRFRCCLLAIAANAAKTQFAFFRFACLAVNCFAFPLLCDFVSLCSEALVQDNVKSKDQHELGALGGSVSIASLLTDKNASANATDAEPELVPPVPLAAAPAGPGSLWNYIFGTPMHTPATLAQIKDLDEAVFAPAPVRESKKDATFAPAPMLNSSFLESEAERSREALWTYQTHKQKRIADPCFGPNRPSASREVTEAVTAEKSEERELGWWSWLWPFQSEEKPEQKDSVLEELRVGTLAGGVAMKP</sequence>
<accession>A0A9P1GCF5</accession>
<reference evidence="1" key="1">
    <citation type="submission" date="2022-10" db="EMBL/GenBank/DDBJ databases">
        <authorList>
            <person name="Chen Y."/>
            <person name="Dougan E. K."/>
            <person name="Chan C."/>
            <person name="Rhodes N."/>
            <person name="Thang M."/>
        </authorList>
    </citation>
    <scope>NUCLEOTIDE SEQUENCE</scope>
</reference>
<evidence type="ECO:0000313" key="1">
    <source>
        <dbReference type="EMBL" id="CAI4008260.1"/>
    </source>
</evidence>
<organism evidence="1">
    <name type="scientific">Cladocopium goreaui</name>
    <dbReference type="NCBI Taxonomy" id="2562237"/>
    <lineage>
        <taxon>Eukaryota</taxon>
        <taxon>Sar</taxon>
        <taxon>Alveolata</taxon>
        <taxon>Dinophyceae</taxon>
        <taxon>Suessiales</taxon>
        <taxon>Symbiodiniaceae</taxon>
        <taxon>Cladocopium</taxon>
    </lineage>
</organism>
<gene>
    <name evidence="1" type="ORF">C1SCF055_LOCUS33715</name>
</gene>
<reference evidence="2" key="2">
    <citation type="submission" date="2024-04" db="EMBL/GenBank/DDBJ databases">
        <authorList>
            <person name="Chen Y."/>
            <person name="Shah S."/>
            <person name="Dougan E. K."/>
            <person name="Thang M."/>
            <person name="Chan C."/>
        </authorList>
    </citation>
    <scope>NUCLEOTIDE SEQUENCE [LARGE SCALE GENOMIC DNA]</scope>
</reference>
<dbReference type="EMBL" id="CAMXCT020004235">
    <property type="protein sequence ID" value="CAL1161635.1"/>
    <property type="molecule type" value="Genomic_DNA"/>
</dbReference>
<dbReference type="EMBL" id="CAMXCT030004235">
    <property type="protein sequence ID" value="CAL4795572.1"/>
    <property type="molecule type" value="Genomic_DNA"/>
</dbReference>
<comment type="caution">
    <text evidence="1">The sequence shown here is derived from an EMBL/GenBank/DDBJ whole genome shotgun (WGS) entry which is preliminary data.</text>
</comment>